<evidence type="ECO:0000256" key="2">
    <source>
        <dbReference type="ARBA" id="ARBA00022967"/>
    </source>
</evidence>
<proteinExistence type="inferred from homology"/>
<dbReference type="GO" id="GO:0006814">
    <property type="term" value="P:sodium ion transport"/>
    <property type="evidence" value="ECO:0007669"/>
    <property type="project" value="UniProtKB-UniRule"/>
</dbReference>
<dbReference type="Pfam" id="PF05896">
    <property type="entry name" value="NQRA_N"/>
    <property type="match status" value="1"/>
</dbReference>
<evidence type="ECO:0000256" key="6">
    <source>
        <dbReference type="ARBA" id="ARBA00023075"/>
    </source>
</evidence>
<dbReference type="EC" id="7.2.1.1" evidence="8"/>
<dbReference type="PANTHER" id="PTHR37839">
    <property type="entry name" value="NA(+)-TRANSLOCATING NADH-QUINONE REDUCTASE SUBUNIT A"/>
    <property type="match status" value="1"/>
</dbReference>
<evidence type="ECO:0000259" key="10">
    <source>
        <dbReference type="Pfam" id="PF11973"/>
    </source>
</evidence>
<keyword evidence="13" id="KW-1185">Reference proteome</keyword>
<keyword evidence="2 8" id="KW-1278">Translocase</keyword>
<organism evidence="12 13">
    <name type="scientific">Putridiphycobacter roseus</name>
    <dbReference type="NCBI Taxonomy" id="2219161"/>
    <lineage>
        <taxon>Bacteria</taxon>
        <taxon>Pseudomonadati</taxon>
        <taxon>Bacteroidota</taxon>
        <taxon>Flavobacteriia</taxon>
        <taxon>Flavobacteriales</taxon>
        <taxon>Crocinitomicaceae</taxon>
        <taxon>Putridiphycobacter</taxon>
    </lineage>
</organism>
<dbReference type="NCBIfam" id="NF003761">
    <property type="entry name" value="PRK05352.1-4"/>
    <property type="match status" value="1"/>
</dbReference>
<dbReference type="InterPro" id="IPR056147">
    <property type="entry name" value="NQRA_N"/>
</dbReference>
<sequence>MSKTIKIRKGLDIKLKGAAEKVITTVDLNNNFIVNPTDFHGVMPKMVVKAGDKVNAGDVVFYNKNRVEVKFCSPVSGEVAEIVRGAKRKILAVRITADSDISYTPLPAIDLNTVDRKDAKSFLLNAGLWPFIKMRPLDVIANPEDNPKAIFISAFDSSPLAPDYDYLLHDEGESFQAGIDILKKMTDGKVHLTINSSAKADEVFKQAKGVQLNSINGMHPAGNVGTQIHHIDPINKGEVVWTVNALDVALIGRAIQSKKFDLSRVIAVCGSEVKAPKYSRAIIGAEVSPFLKNNVNEGDIRVISGNVLTGTKIEQNGHLGFYDAQITVIPEGNKAKFSFTEGWMEPGFKKFSVSRTYFSWLSPNKKHVIDTNTNGEERSFVVTGEMEKVFPFDILPMYLTKACMYHDLDEMENLGIYEVAPEDMALCEFVCTSKVNIQSVIREGLDEVRREIM</sequence>
<reference evidence="12 13" key="1">
    <citation type="submission" date="2018-06" db="EMBL/GenBank/DDBJ databases">
        <title>The draft genome sequence of Crocinitomix sp. SM1701.</title>
        <authorList>
            <person name="Zhang X."/>
        </authorList>
    </citation>
    <scope>NUCLEOTIDE SEQUENCE [LARGE SCALE GENOMIC DNA]</scope>
    <source>
        <strain evidence="12 13">SM1701</strain>
    </source>
</reference>
<evidence type="ECO:0000256" key="5">
    <source>
        <dbReference type="ARBA" id="ARBA00023065"/>
    </source>
</evidence>
<comment type="subunit">
    <text evidence="8">Composed of six subunits; NqrA, NqrB, NqrC, NqrD, NqrE and NqrF.</text>
</comment>
<dbReference type="AlphaFoldDB" id="A0A2W1N2C9"/>
<feature type="domain" description="Na(+)-translocating NADH-quinone reductase subunit A C-terminal" evidence="10">
    <location>
        <begin position="265"/>
        <end position="314"/>
    </location>
</feature>
<keyword evidence="3 8" id="KW-0520">NAD</keyword>
<dbReference type="HAMAP" id="MF_00425">
    <property type="entry name" value="NqrA"/>
    <property type="match status" value="1"/>
</dbReference>
<comment type="caution">
    <text evidence="12">The sequence shown here is derived from an EMBL/GenBank/DDBJ whole genome shotgun (WGS) entry which is preliminary data.</text>
</comment>
<keyword evidence="7 8" id="KW-0739">Sodium transport</keyword>
<accession>A0A2W1N2C9</accession>
<keyword evidence="1 8" id="KW-0813">Transport</keyword>
<dbReference type="OrthoDB" id="9774536at2"/>
<dbReference type="NCBIfam" id="TIGR01936">
    <property type="entry name" value="nqrA"/>
    <property type="match status" value="1"/>
</dbReference>
<keyword evidence="5 8" id="KW-0406">Ion transport</keyword>
<evidence type="ECO:0000313" key="12">
    <source>
        <dbReference type="EMBL" id="PZE18447.1"/>
    </source>
</evidence>
<name>A0A2W1N2C9_9FLAO</name>
<dbReference type="EMBL" id="QKSB01000001">
    <property type="protein sequence ID" value="PZE18447.1"/>
    <property type="molecule type" value="Genomic_DNA"/>
</dbReference>
<dbReference type="InterPro" id="IPR008703">
    <property type="entry name" value="NqrA"/>
</dbReference>
<evidence type="ECO:0000256" key="8">
    <source>
        <dbReference type="HAMAP-Rule" id="MF_00425"/>
    </source>
</evidence>
<keyword evidence="6 8" id="KW-0830">Ubiquinone</keyword>
<dbReference type="PANTHER" id="PTHR37839:SF1">
    <property type="entry name" value="NA(+)-TRANSLOCATING NADH-QUINONE REDUCTASE SUBUNIT A"/>
    <property type="match status" value="1"/>
</dbReference>
<evidence type="ECO:0000256" key="1">
    <source>
        <dbReference type="ARBA" id="ARBA00022448"/>
    </source>
</evidence>
<feature type="domain" description="NqrA second alpha/beta" evidence="11">
    <location>
        <begin position="115"/>
        <end position="256"/>
    </location>
</feature>
<dbReference type="InterPro" id="IPR011053">
    <property type="entry name" value="Single_hybrid_motif"/>
</dbReference>
<comment type="function">
    <text evidence="8">NQR complex catalyzes the reduction of ubiquinone-1 to ubiquinol by two successive reactions, coupled with the transport of Na(+) ions from the cytoplasm to the periplasm. NqrA to NqrE are probably involved in the second step, the conversion of ubisemiquinone to ubiquinol.</text>
</comment>
<dbReference type="SUPFAM" id="SSF51230">
    <property type="entry name" value="Single hybrid motif"/>
    <property type="match status" value="1"/>
</dbReference>
<dbReference type="Proteomes" id="UP000249248">
    <property type="component" value="Unassembled WGS sequence"/>
</dbReference>
<dbReference type="GO" id="GO:0016655">
    <property type="term" value="F:oxidoreductase activity, acting on NAD(P)H, quinone or similar compound as acceptor"/>
    <property type="evidence" value="ECO:0007669"/>
    <property type="project" value="UniProtKB-UniRule"/>
</dbReference>
<gene>
    <name evidence="8" type="primary">nqrA</name>
    <name evidence="12" type="ORF">DNU06_01025</name>
</gene>
<dbReference type="Pfam" id="PF24836">
    <property type="entry name" value="NQRA_2nd"/>
    <property type="match status" value="1"/>
</dbReference>
<dbReference type="RefSeq" id="WP_111061347.1">
    <property type="nucleotide sequence ID" value="NZ_JBHUCU010000007.1"/>
</dbReference>
<evidence type="ECO:0000313" key="13">
    <source>
        <dbReference type="Proteomes" id="UP000249248"/>
    </source>
</evidence>
<evidence type="ECO:0000256" key="4">
    <source>
        <dbReference type="ARBA" id="ARBA00023053"/>
    </source>
</evidence>
<evidence type="ECO:0000259" key="9">
    <source>
        <dbReference type="Pfam" id="PF05896"/>
    </source>
</evidence>
<comment type="similarity">
    <text evidence="8">Belongs to the NqrA family.</text>
</comment>
<protein>
    <recommendedName>
        <fullName evidence="8">Na(+)-translocating NADH-quinone reductase subunit A</fullName>
        <shortName evidence="8">Na(+)-NQR subunit A</shortName>
        <shortName evidence="8">Na(+)-translocating NQR subunit A</shortName>
        <ecNumber evidence="8">7.2.1.1</ecNumber>
    </recommendedName>
    <alternativeName>
        <fullName evidence="8">NQR complex subunit A</fullName>
    </alternativeName>
    <alternativeName>
        <fullName evidence="8">NQR-1 subunit A</fullName>
    </alternativeName>
</protein>
<keyword evidence="4 8" id="KW-0915">Sodium</keyword>
<evidence type="ECO:0000256" key="3">
    <source>
        <dbReference type="ARBA" id="ARBA00023027"/>
    </source>
</evidence>
<evidence type="ECO:0000259" key="11">
    <source>
        <dbReference type="Pfam" id="PF24836"/>
    </source>
</evidence>
<evidence type="ECO:0000256" key="7">
    <source>
        <dbReference type="ARBA" id="ARBA00023201"/>
    </source>
</evidence>
<comment type="catalytic activity">
    <reaction evidence="8">
        <text>a ubiquinone + n Na(+)(in) + NADH + H(+) = a ubiquinol + n Na(+)(out) + NAD(+)</text>
        <dbReference type="Rhea" id="RHEA:47748"/>
        <dbReference type="Rhea" id="RHEA-COMP:9565"/>
        <dbReference type="Rhea" id="RHEA-COMP:9566"/>
        <dbReference type="ChEBI" id="CHEBI:15378"/>
        <dbReference type="ChEBI" id="CHEBI:16389"/>
        <dbReference type="ChEBI" id="CHEBI:17976"/>
        <dbReference type="ChEBI" id="CHEBI:29101"/>
        <dbReference type="ChEBI" id="CHEBI:57540"/>
        <dbReference type="ChEBI" id="CHEBI:57945"/>
        <dbReference type="EC" id="7.2.1.1"/>
    </reaction>
</comment>
<dbReference type="InterPro" id="IPR056148">
    <property type="entry name" value="NQRA_2nd"/>
</dbReference>
<feature type="domain" description="NqrA N-terminal barrel-sandwich hybrid" evidence="9">
    <location>
        <begin position="5"/>
        <end position="98"/>
    </location>
</feature>
<dbReference type="InterPro" id="IPR022615">
    <property type="entry name" value="NqrA_C_domain"/>
</dbReference>
<dbReference type="Pfam" id="PF11973">
    <property type="entry name" value="NQRA_SLBB"/>
    <property type="match status" value="1"/>
</dbReference>